<dbReference type="EnsemblPlants" id="EMT17661">
    <property type="protein sequence ID" value="EMT17661"/>
    <property type="gene ID" value="F775_42580"/>
</dbReference>
<protein>
    <submittedName>
        <fullName evidence="1">Uncharacterized protein</fullName>
    </submittedName>
</protein>
<evidence type="ECO:0000313" key="1">
    <source>
        <dbReference type="EnsemblPlants" id="EMT17661"/>
    </source>
</evidence>
<reference evidence="1" key="1">
    <citation type="submission" date="2015-06" db="UniProtKB">
        <authorList>
            <consortium name="EnsemblPlants"/>
        </authorList>
    </citation>
    <scope>IDENTIFICATION</scope>
</reference>
<organism evidence="1">
    <name type="scientific">Aegilops tauschii</name>
    <name type="common">Tausch's goatgrass</name>
    <name type="synonym">Aegilops squarrosa</name>
    <dbReference type="NCBI Taxonomy" id="37682"/>
    <lineage>
        <taxon>Eukaryota</taxon>
        <taxon>Viridiplantae</taxon>
        <taxon>Streptophyta</taxon>
        <taxon>Embryophyta</taxon>
        <taxon>Tracheophyta</taxon>
        <taxon>Spermatophyta</taxon>
        <taxon>Magnoliopsida</taxon>
        <taxon>Liliopsida</taxon>
        <taxon>Poales</taxon>
        <taxon>Poaceae</taxon>
        <taxon>BOP clade</taxon>
        <taxon>Pooideae</taxon>
        <taxon>Triticodae</taxon>
        <taxon>Triticeae</taxon>
        <taxon>Triticinae</taxon>
        <taxon>Aegilops</taxon>
    </lineage>
</organism>
<proteinExistence type="predicted"/>
<name>R7W7K3_AEGTA</name>
<dbReference type="AlphaFoldDB" id="R7W7K3"/>
<sequence length="148" mass="15471">MSSINRLGTLDSDLIIGGIPVEHPKVEVLNIQVQESFGRGGSGEGSHGEKAAGQEQVAHNPTTRLRNRGVWGQLPSRVTDPRCGRGGGWQTSGEGATGAALVEPDERDGLLELNGSRVEGKTGHLEGAAAAAAQPNDQELPGEQPFPY</sequence>
<accession>R7W7K3</accession>